<reference evidence="3" key="4">
    <citation type="submission" date="2024-05" db="EMBL/GenBank/DDBJ databases">
        <authorList>
            <person name="Sun Q."/>
            <person name="Zhou Y."/>
        </authorList>
    </citation>
    <scope>NUCLEOTIDE SEQUENCE</scope>
    <source>
        <strain evidence="3">CGMCC 1.15931</strain>
    </source>
</reference>
<proteinExistence type="predicted"/>
<dbReference type="InterPro" id="IPR003675">
    <property type="entry name" value="Rce1/LyrA-like_dom"/>
</dbReference>
<feature type="transmembrane region" description="Helical" evidence="1">
    <location>
        <begin position="389"/>
        <end position="407"/>
    </location>
</feature>
<dbReference type="OrthoDB" id="9782250at2"/>
<evidence type="ECO:0000256" key="1">
    <source>
        <dbReference type="SAM" id="Phobius"/>
    </source>
</evidence>
<dbReference type="Pfam" id="PF02517">
    <property type="entry name" value="Rce1-like"/>
    <property type="match status" value="1"/>
</dbReference>
<dbReference type="Proteomes" id="UP000622638">
    <property type="component" value="Unassembled WGS sequence"/>
</dbReference>
<dbReference type="EMBL" id="WNKZ01000034">
    <property type="protein sequence ID" value="MTV53747.1"/>
    <property type="molecule type" value="Genomic_DNA"/>
</dbReference>
<sequence>MIGPLRAIWLLVRLRLLRLWNVAGNVGRSKPKGPGRGATAGKGRGRWVLTVTMALLMTAAFTNMSRQIVLNLHCELAPVTACGGAAQPYDALGVAAGELAKTPFTTALMTGLTLHVALLWLASLLVPLGSRDLGHADWDLEWLVTLPVPRATLLWARVLERTVTNSTGILMLWPACLVLAWYGGLRWWAVPAATAATFALLAPSALARTVADTGLRLSLAPSQLRNLQAAVSVAAMPLVYVTISLSLPGDGIAVGWARAFPSWTLWTPPGLVVQWLDGASAFAPALLAFEVALLLVGGIALLRRQLANGVVAAGSRESGRARATASAPALAPLCILPGTPLQRRELRLLARDRNFLVQSLLIPIIIVASQLFFAGTLRDTTQLGSDPRLLASIAFGLGSYVLVLSAFQTINTEGQALWLLYTFPHPLARMLKEKAQLWAALALLYPAAVFGVGLWYGTRIDTQLLVLVAQVAAGMPIFALIAVALGVWASDPLAPEPATRLRPTYVYLYMVLASLYGYGLYTQAWAHRLAVVVLVAMLALALWQKARDELPFLLDPTAAPPRRVSAADGMAAAVMFFAVQALVFAVLRDGDGPPVLRDMALAFTIAGAVVYGLARLLFWRTGTTGVPALLQGGADVKQALAWGVGCALPAIAIGLAWMTALRHFGVALPAVDVDGRIAWLVALASVAAPVFEEFIFRGLIFNGLRRSMALLPAVLASAAVFAVIHPPLAMLPVFALGCAAAWAFVRGGGLLAAMLTHALYNIAMMAVQAG</sequence>
<accession>A0A6I3T2A8</accession>
<feature type="transmembrane region" description="Helical" evidence="1">
    <location>
        <begin position="464"/>
        <end position="489"/>
    </location>
</feature>
<organism evidence="4 5">
    <name type="scientific">Pseudoduganella buxea</name>
    <dbReference type="NCBI Taxonomy" id="1949069"/>
    <lineage>
        <taxon>Bacteria</taxon>
        <taxon>Pseudomonadati</taxon>
        <taxon>Pseudomonadota</taxon>
        <taxon>Betaproteobacteria</taxon>
        <taxon>Burkholderiales</taxon>
        <taxon>Oxalobacteraceae</taxon>
        <taxon>Telluria group</taxon>
        <taxon>Pseudoduganella</taxon>
    </lineage>
</organism>
<keyword evidence="6" id="KW-1185">Reference proteome</keyword>
<evidence type="ECO:0000313" key="6">
    <source>
        <dbReference type="Proteomes" id="UP000622638"/>
    </source>
</evidence>
<evidence type="ECO:0000313" key="4">
    <source>
        <dbReference type="EMBL" id="MTV53747.1"/>
    </source>
</evidence>
<feature type="transmembrane region" description="Helical" evidence="1">
    <location>
        <begin position="677"/>
        <end position="696"/>
    </location>
</feature>
<comment type="caution">
    <text evidence="4">The sequence shown here is derived from an EMBL/GenBank/DDBJ whole genome shotgun (WGS) entry which is preliminary data.</text>
</comment>
<dbReference type="RefSeq" id="WP_155471051.1">
    <property type="nucleotide sequence ID" value="NZ_BMKG01000003.1"/>
</dbReference>
<feature type="transmembrane region" description="Helical" evidence="1">
    <location>
        <begin position="708"/>
        <end position="728"/>
    </location>
</feature>
<keyword evidence="4" id="KW-0645">Protease</keyword>
<feature type="domain" description="CAAX prenyl protease 2/Lysostaphin resistance protein A-like" evidence="2">
    <location>
        <begin position="677"/>
        <end position="762"/>
    </location>
</feature>
<feature type="transmembrane region" description="Helical" evidence="1">
    <location>
        <begin position="163"/>
        <end position="182"/>
    </location>
</feature>
<dbReference type="Proteomes" id="UP000430634">
    <property type="component" value="Unassembled WGS sequence"/>
</dbReference>
<protein>
    <submittedName>
        <fullName evidence="4">CPBP family intramembrane metalloprotease</fullName>
    </submittedName>
</protein>
<keyword evidence="4" id="KW-0482">Metalloprotease</keyword>
<dbReference type="EMBL" id="BMKG01000003">
    <property type="protein sequence ID" value="GGB90173.1"/>
    <property type="molecule type" value="Genomic_DNA"/>
</dbReference>
<evidence type="ECO:0000313" key="5">
    <source>
        <dbReference type="Proteomes" id="UP000430634"/>
    </source>
</evidence>
<dbReference type="GO" id="GO:0004175">
    <property type="term" value="F:endopeptidase activity"/>
    <property type="evidence" value="ECO:0007669"/>
    <property type="project" value="UniProtKB-ARBA"/>
</dbReference>
<feature type="transmembrane region" description="Helical" evidence="1">
    <location>
        <begin position="564"/>
        <end position="587"/>
    </location>
</feature>
<dbReference type="GO" id="GO:0080120">
    <property type="term" value="P:CAAX-box protein maturation"/>
    <property type="evidence" value="ECO:0007669"/>
    <property type="project" value="UniProtKB-ARBA"/>
</dbReference>
<dbReference type="AlphaFoldDB" id="A0A6I3T2A8"/>
<dbReference type="GO" id="GO:0008237">
    <property type="term" value="F:metallopeptidase activity"/>
    <property type="evidence" value="ECO:0007669"/>
    <property type="project" value="UniProtKB-KW"/>
</dbReference>
<gene>
    <name evidence="3" type="ORF">GCM10011572_10290</name>
    <name evidence="4" type="ORF">GM672_13510</name>
</gene>
<keyword evidence="1" id="KW-0812">Transmembrane</keyword>
<reference evidence="6" key="2">
    <citation type="journal article" date="2019" name="Int. J. Syst. Evol. Microbiol.">
        <title>The Global Catalogue of Microorganisms (GCM) 10K type strain sequencing project: providing services to taxonomists for standard genome sequencing and annotation.</title>
        <authorList>
            <consortium name="The Broad Institute Genomics Platform"/>
            <consortium name="The Broad Institute Genome Sequencing Center for Infectious Disease"/>
            <person name="Wu L."/>
            <person name="Ma J."/>
        </authorList>
    </citation>
    <scope>NUCLEOTIDE SEQUENCE [LARGE SCALE GENOMIC DNA]</scope>
    <source>
        <strain evidence="6">CGMCC 1.15931</strain>
    </source>
</reference>
<feature type="transmembrane region" description="Helical" evidence="1">
    <location>
        <begin position="437"/>
        <end position="458"/>
    </location>
</feature>
<keyword evidence="4" id="KW-0378">Hydrolase</keyword>
<feature type="transmembrane region" description="Helical" evidence="1">
    <location>
        <begin position="355"/>
        <end position="377"/>
    </location>
</feature>
<feature type="transmembrane region" description="Helical" evidence="1">
    <location>
        <begin position="734"/>
        <end position="755"/>
    </location>
</feature>
<dbReference type="GO" id="GO:0006508">
    <property type="term" value="P:proteolysis"/>
    <property type="evidence" value="ECO:0007669"/>
    <property type="project" value="UniProtKB-KW"/>
</dbReference>
<feature type="transmembrane region" description="Helical" evidence="1">
    <location>
        <begin position="47"/>
        <end position="64"/>
    </location>
</feature>
<name>A0A6I3T2A8_9BURK</name>
<feature type="transmembrane region" description="Helical" evidence="1">
    <location>
        <begin position="639"/>
        <end position="657"/>
    </location>
</feature>
<reference evidence="4 5" key="3">
    <citation type="submission" date="2019-11" db="EMBL/GenBank/DDBJ databases">
        <title>Type strains purchased from KCTC, JCM and DSMZ.</title>
        <authorList>
            <person name="Lu H."/>
        </authorList>
    </citation>
    <scope>NUCLEOTIDE SEQUENCE [LARGE SCALE GENOMIC DNA]</scope>
    <source>
        <strain evidence="4 5">KCTC 52429</strain>
    </source>
</reference>
<feature type="transmembrane region" description="Helical" evidence="1">
    <location>
        <begin position="525"/>
        <end position="543"/>
    </location>
</feature>
<evidence type="ECO:0000313" key="3">
    <source>
        <dbReference type="EMBL" id="GGB90173.1"/>
    </source>
</evidence>
<feature type="transmembrane region" description="Helical" evidence="1">
    <location>
        <begin position="599"/>
        <end position="618"/>
    </location>
</feature>
<evidence type="ECO:0000259" key="2">
    <source>
        <dbReference type="Pfam" id="PF02517"/>
    </source>
</evidence>
<feature type="transmembrane region" description="Helical" evidence="1">
    <location>
        <begin position="188"/>
        <end position="206"/>
    </location>
</feature>
<keyword evidence="1" id="KW-1133">Transmembrane helix</keyword>
<feature type="transmembrane region" description="Helical" evidence="1">
    <location>
        <begin position="107"/>
        <end position="126"/>
    </location>
</feature>
<keyword evidence="1" id="KW-0472">Membrane</keyword>
<feature type="transmembrane region" description="Helical" evidence="1">
    <location>
        <begin position="281"/>
        <end position="302"/>
    </location>
</feature>
<reference evidence="3" key="1">
    <citation type="journal article" date="2014" name="Int. J. Syst. Evol. Microbiol.">
        <title>Complete genome of a new Firmicutes species belonging to the dominant human colonic microbiota ('Ruminococcus bicirculans') reveals two chromosomes and a selective capacity to utilize plant glucans.</title>
        <authorList>
            <consortium name="NISC Comparative Sequencing Program"/>
            <person name="Wegmann U."/>
            <person name="Louis P."/>
            <person name="Goesmann A."/>
            <person name="Henrissat B."/>
            <person name="Duncan S.H."/>
            <person name="Flint H.J."/>
        </authorList>
    </citation>
    <scope>NUCLEOTIDE SEQUENCE</scope>
    <source>
        <strain evidence="3">CGMCC 1.15931</strain>
    </source>
</reference>